<name>A0AAD6ZTJ5_9AGAR</name>
<comment type="caution">
    <text evidence="5">The sequence shown here is derived from an EMBL/GenBank/DDBJ whole genome shotgun (WGS) entry which is preliminary data.</text>
</comment>
<dbReference type="PANTHER" id="PTHR43775:SF37">
    <property type="entry name" value="SI:DKEY-61P9.11"/>
    <property type="match status" value="1"/>
</dbReference>
<reference evidence="5" key="1">
    <citation type="submission" date="2023-03" db="EMBL/GenBank/DDBJ databases">
        <title>Massive genome expansion in bonnet fungi (Mycena s.s.) driven by repeated elements and novel gene families across ecological guilds.</title>
        <authorList>
            <consortium name="Lawrence Berkeley National Laboratory"/>
            <person name="Harder C.B."/>
            <person name="Miyauchi S."/>
            <person name="Viragh M."/>
            <person name="Kuo A."/>
            <person name="Thoen E."/>
            <person name="Andreopoulos B."/>
            <person name="Lu D."/>
            <person name="Skrede I."/>
            <person name="Drula E."/>
            <person name="Henrissat B."/>
            <person name="Morin E."/>
            <person name="Kohler A."/>
            <person name="Barry K."/>
            <person name="LaButti K."/>
            <person name="Morin E."/>
            <person name="Salamov A."/>
            <person name="Lipzen A."/>
            <person name="Mereny Z."/>
            <person name="Hegedus B."/>
            <person name="Baldrian P."/>
            <person name="Stursova M."/>
            <person name="Weitz H."/>
            <person name="Taylor A."/>
            <person name="Grigoriev I.V."/>
            <person name="Nagy L.G."/>
            <person name="Martin F."/>
            <person name="Kauserud H."/>
        </authorList>
    </citation>
    <scope>NUCLEOTIDE SEQUENCE</scope>
    <source>
        <strain evidence="5">CBHHK002</strain>
    </source>
</reference>
<feature type="domain" description="Ketosynthase family 3 (KS3)" evidence="4">
    <location>
        <begin position="1"/>
        <end position="281"/>
    </location>
</feature>
<protein>
    <submittedName>
        <fullName evidence="5">Thiolase-like protein</fullName>
    </submittedName>
</protein>
<dbReference type="EMBL" id="JARIHO010000028">
    <property type="protein sequence ID" value="KAJ7339016.1"/>
    <property type="molecule type" value="Genomic_DNA"/>
</dbReference>
<evidence type="ECO:0000256" key="1">
    <source>
        <dbReference type="ARBA" id="ARBA00022450"/>
    </source>
</evidence>
<evidence type="ECO:0000256" key="3">
    <source>
        <dbReference type="RuleBase" id="RU003694"/>
    </source>
</evidence>
<dbReference type="SMART" id="SM00825">
    <property type="entry name" value="PKS_KS"/>
    <property type="match status" value="1"/>
</dbReference>
<gene>
    <name evidence="5" type="ORF">DFH08DRAFT_915756</name>
</gene>
<dbReference type="Proteomes" id="UP001218218">
    <property type="component" value="Unassembled WGS sequence"/>
</dbReference>
<dbReference type="PROSITE" id="PS52004">
    <property type="entry name" value="KS3_2"/>
    <property type="match status" value="1"/>
</dbReference>
<evidence type="ECO:0000313" key="5">
    <source>
        <dbReference type="EMBL" id="KAJ7339016.1"/>
    </source>
</evidence>
<comment type="similarity">
    <text evidence="3">Belongs to the thiolase-like superfamily. Beta-ketoacyl-ACP synthases family.</text>
</comment>
<dbReference type="InterPro" id="IPR016039">
    <property type="entry name" value="Thiolase-like"/>
</dbReference>
<evidence type="ECO:0000256" key="2">
    <source>
        <dbReference type="ARBA" id="ARBA00022553"/>
    </source>
</evidence>
<dbReference type="GO" id="GO:0006633">
    <property type="term" value="P:fatty acid biosynthetic process"/>
    <property type="evidence" value="ECO:0007669"/>
    <property type="project" value="TreeGrafter"/>
</dbReference>
<dbReference type="Gene3D" id="3.40.47.10">
    <property type="match status" value="2"/>
</dbReference>
<dbReference type="Pfam" id="PF02801">
    <property type="entry name" value="Ketoacyl-synt_C"/>
    <property type="match status" value="1"/>
</dbReference>
<dbReference type="AlphaFoldDB" id="A0AAD6ZTJ5"/>
<keyword evidence="2" id="KW-0597">Phosphoprotein</keyword>
<dbReference type="InterPro" id="IPR020841">
    <property type="entry name" value="PKS_Beta-ketoAc_synthase_dom"/>
</dbReference>
<keyword evidence="3" id="KW-0808">Transferase</keyword>
<sequence>MFQNKKISSVPLALTLAVNHDGSHLGQVLPEEACFLKNIHLFDHFEFGISSKDALTMDVATRKLFEHSFLALLDSGVHPRSQNVGAFTSSIAFDLLSATDVDEFDVRDGFGGGAAAVSNQVSYQLDLLGPSIPVDTACRINYRFLDWVHYSQLSILSPSGKSSPFNASADGMGCGEAVVVFVIKLLEDAIRDGDKIYATMLNTTINSTGSAGPLKTPIPESQAAAMLAAYNGIGRSPTEVDFVECHATGTSVGDPVEANWVGNHFKRDEELLIGSVKGNIG</sequence>
<evidence type="ECO:0000259" key="4">
    <source>
        <dbReference type="PROSITE" id="PS52004"/>
    </source>
</evidence>
<dbReference type="CDD" id="cd00833">
    <property type="entry name" value="PKS"/>
    <property type="match status" value="1"/>
</dbReference>
<proteinExistence type="inferred from homology"/>
<dbReference type="InterPro" id="IPR014031">
    <property type="entry name" value="Ketoacyl_synth_C"/>
</dbReference>
<organism evidence="5 6">
    <name type="scientific">Mycena albidolilacea</name>
    <dbReference type="NCBI Taxonomy" id="1033008"/>
    <lineage>
        <taxon>Eukaryota</taxon>
        <taxon>Fungi</taxon>
        <taxon>Dikarya</taxon>
        <taxon>Basidiomycota</taxon>
        <taxon>Agaricomycotina</taxon>
        <taxon>Agaricomycetes</taxon>
        <taxon>Agaricomycetidae</taxon>
        <taxon>Agaricales</taxon>
        <taxon>Marasmiineae</taxon>
        <taxon>Mycenaceae</taxon>
        <taxon>Mycena</taxon>
    </lineage>
</organism>
<dbReference type="SUPFAM" id="SSF53901">
    <property type="entry name" value="Thiolase-like"/>
    <property type="match status" value="1"/>
</dbReference>
<keyword evidence="1" id="KW-0596">Phosphopantetheine</keyword>
<dbReference type="Pfam" id="PF00109">
    <property type="entry name" value="ketoacyl-synt"/>
    <property type="match status" value="2"/>
</dbReference>
<dbReference type="PANTHER" id="PTHR43775">
    <property type="entry name" value="FATTY ACID SYNTHASE"/>
    <property type="match status" value="1"/>
</dbReference>
<dbReference type="GO" id="GO:0004312">
    <property type="term" value="F:fatty acid synthase activity"/>
    <property type="evidence" value="ECO:0007669"/>
    <property type="project" value="TreeGrafter"/>
</dbReference>
<dbReference type="InterPro" id="IPR050091">
    <property type="entry name" value="PKS_NRPS_Biosynth_Enz"/>
</dbReference>
<keyword evidence="6" id="KW-1185">Reference proteome</keyword>
<accession>A0AAD6ZTJ5</accession>
<dbReference type="InterPro" id="IPR014030">
    <property type="entry name" value="Ketoacyl_synth_N"/>
</dbReference>
<evidence type="ECO:0000313" key="6">
    <source>
        <dbReference type="Proteomes" id="UP001218218"/>
    </source>
</evidence>